<dbReference type="InterPro" id="IPR056924">
    <property type="entry name" value="SH3_Tf2-1"/>
</dbReference>
<keyword evidence="4" id="KW-0808">Transferase</keyword>
<evidence type="ECO:0000256" key="1">
    <source>
        <dbReference type="SAM" id="MobiDB-lite"/>
    </source>
</evidence>
<evidence type="ECO:0000259" key="2">
    <source>
        <dbReference type="Pfam" id="PF17919"/>
    </source>
</evidence>
<dbReference type="Pfam" id="PF17919">
    <property type="entry name" value="RT_RNaseH_2"/>
    <property type="match status" value="1"/>
</dbReference>
<dbReference type="PANTHER" id="PTHR46148">
    <property type="entry name" value="CHROMO DOMAIN-CONTAINING PROTEIN"/>
    <property type="match status" value="1"/>
</dbReference>
<dbReference type="EMBL" id="BKCJ010002073">
    <property type="protein sequence ID" value="GEU46057.1"/>
    <property type="molecule type" value="Genomic_DNA"/>
</dbReference>
<feature type="region of interest" description="Disordered" evidence="1">
    <location>
        <begin position="145"/>
        <end position="172"/>
    </location>
</feature>
<dbReference type="InterPro" id="IPR041577">
    <property type="entry name" value="RT_RNaseH_2"/>
</dbReference>
<keyword evidence="4" id="KW-0548">Nucleotidyltransferase</keyword>
<evidence type="ECO:0000259" key="3">
    <source>
        <dbReference type="Pfam" id="PF24626"/>
    </source>
</evidence>
<dbReference type="InterPro" id="IPR043502">
    <property type="entry name" value="DNA/RNA_pol_sf"/>
</dbReference>
<dbReference type="AlphaFoldDB" id="A0A6L2KBF9"/>
<comment type="caution">
    <text evidence="4">The sequence shown here is derived from an EMBL/GenBank/DDBJ whole genome shotgun (WGS) entry which is preliminary data.</text>
</comment>
<evidence type="ECO:0000313" key="4">
    <source>
        <dbReference type="EMBL" id="GEU46057.1"/>
    </source>
</evidence>
<feature type="compositionally biased region" description="Basic and acidic residues" evidence="1">
    <location>
        <begin position="151"/>
        <end position="170"/>
    </location>
</feature>
<keyword evidence="4" id="KW-0695">RNA-directed DNA polymerase</keyword>
<dbReference type="SUPFAM" id="SSF56672">
    <property type="entry name" value="DNA/RNA polymerases"/>
    <property type="match status" value="1"/>
</dbReference>
<dbReference type="Pfam" id="PF24626">
    <property type="entry name" value="SH3_Tf2-1"/>
    <property type="match status" value="1"/>
</dbReference>
<proteinExistence type="predicted"/>
<gene>
    <name evidence="4" type="ORF">Tci_018035</name>
</gene>
<feature type="compositionally biased region" description="Low complexity" evidence="1">
    <location>
        <begin position="10"/>
        <end position="19"/>
    </location>
</feature>
<dbReference type="GO" id="GO:0003964">
    <property type="term" value="F:RNA-directed DNA polymerase activity"/>
    <property type="evidence" value="ECO:0007669"/>
    <property type="project" value="UniProtKB-KW"/>
</dbReference>
<feature type="compositionally biased region" description="Polar residues" evidence="1">
    <location>
        <begin position="36"/>
        <end position="45"/>
    </location>
</feature>
<sequence>MPPKMKTRSAGRATATSRGGRTGGWTSRGGGKTRGQSGDQVNSRIDGQGVQVGGQSNELNDGVDGVPGFSTIIAQQLQNLLLTILAQEILPCNPNKYDGKGGVIVYTRWIEKMESVQDMSGYGENQKVKYIAGLFVDKAVRNGSLKKNHEKRGNDEEINRDRNARDENKRTTTRNAFATTINSVKKEYNGTIPKCDCRVAPGMVNPVNARNSTAAPEACYECGGTDRQHVLGRRNNGNQAHGRAFMLGAEEARQVSNIMTELPPILEIEFCIELIPEAIPIAKSPYRLAPSEMEELSGQLKELKDKGPDQGSKRRAVVALRREAWPPRYETDQGERAFQTLKDKLCNAPVLALPDGPEDFVVYCDASGLGLGCVLMQSGKGDVRTLIMNEGHKLKYSVYPGADMMYYDLRDRRHALLKISPWKGVVYFGNTVKLAPRFVGPFEITERIGPVAYRLRLPEELNVIHDTFHVSNLKKCLADPTLQIPLDKIQVNAKSNFVEEPGEILEQVSVELETWT</sequence>
<organism evidence="4">
    <name type="scientific">Tanacetum cinerariifolium</name>
    <name type="common">Dalmatian daisy</name>
    <name type="synonym">Chrysanthemum cinerariifolium</name>
    <dbReference type="NCBI Taxonomy" id="118510"/>
    <lineage>
        <taxon>Eukaryota</taxon>
        <taxon>Viridiplantae</taxon>
        <taxon>Streptophyta</taxon>
        <taxon>Embryophyta</taxon>
        <taxon>Tracheophyta</taxon>
        <taxon>Spermatophyta</taxon>
        <taxon>Magnoliopsida</taxon>
        <taxon>eudicotyledons</taxon>
        <taxon>Gunneridae</taxon>
        <taxon>Pentapetalae</taxon>
        <taxon>asterids</taxon>
        <taxon>campanulids</taxon>
        <taxon>Asterales</taxon>
        <taxon>Asteraceae</taxon>
        <taxon>Asteroideae</taxon>
        <taxon>Anthemideae</taxon>
        <taxon>Anthemidinae</taxon>
        <taxon>Tanacetum</taxon>
    </lineage>
</organism>
<feature type="domain" description="Tf2-1-like SH3-like" evidence="3">
    <location>
        <begin position="416"/>
        <end position="476"/>
    </location>
</feature>
<dbReference type="PANTHER" id="PTHR46148:SF59">
    <property type="entry name" value="NUCLEOTIDYLTRANSFERASE, RIBONUCLEASE H"/>
    <property type="match status" value="1"/>
</dbReference>
<feature type="compositionally biased region" description="Gly residues" evidence="1">
    <location>
        <begin position="20"/>
        <end position="33"/>
    </location>
</feature>
<name>A0A6L2KBF9_TANCI</name>
<reference evidence="4" key="1">
    <citation type="journal article" date="2019" name="Sci. Rep.">
        <title>Draft genome of Tanacetum cinerariifolium, the natural source of mosquito coil.</title>
        <authorList>
            <person name="Yamashiro T."/>
            <person name="Shiraishi A."/>
            <person name="Satake H."/>
            <person name="Nakayama K."/>
        </authorList>
    </citation>
    <scope>NUCLEOTIDE SEQUENCE</scope>
</reference>
<accession>A0A6L2KBF9</accession>
<feature type="domain" description="Reverse transcriptase/retrotransposon-derived protein RNase H-like" evidence="2">
    <location>
        <begin position="331"/>
        <end position="388"/>
    </location>
</feature>
<protein>
    <submittedName>
        <fullName evidence="4">Reverse transcriptase domain-containing protein</fullName>
    </submittedName>
</protein>
<feature type="region of interest" description="Disordered" evidence="1">
    <location>
        <begin position="1"/>
        <end position="61"/>
    </location>
</feature>